<feature type="domain" description="SIS" evidence="3">
    <location>
        <begin position="210"/>
        <end position="349"/>
    </location>
</feature>
<protein>
    <submittedName>
        <fullName evidence="4">Glucosamine-6-phosphate deaminase</fullName>
    </submittedName>
</protein>
<dbReference type="PANTHER" id="PTHR10937">
    <property type="entry name" value="GLUCOSAMINE--FRUCTOSE-6-PHOSPHATE AMINOTRANSFERASE, ISOMERIZING"/>
    <property type="match status" value="1"/>
</dbReference>
<dbReference type="SUPFAM" id="SSF53697">
    <property type="entry name" value="SIS domain"/>
    <property type="match status" value="1"/>
</dbReference>
<dbReference type="InterPro" id="IPR046348">
    <property type="entry name" value="SIS_dom_sf"/>
</dbReference>
<evidence type="ECO:0000313" key="4">
    <source>
        <dbReference type="EMBL" id="KHF44226.1"/>
    </source>
</evidence>
<feature type="domain" description="SIS" evidence="3">
    <location>
        <begin position="45"/>
        <end position="187"/>
    </location>
</feature>
<dbReference type="GO" id="GO:1901135">
    <property type="term" value="P:carbohydrate derivative metabolic process"/>
    <property type="evidence" value="ECO:0007669"/>
    <property type="project" value="InterPro"/>
</dbReference>
<evidence type="ECO:0000256" key="1">
    <source>
        <dbReference type="ARBA" id="ARBA00022737"/>
    </source>
</evidence>
<dbReference type="GO" id="GO:0097367">
    <property type="term" value="F:carbohydrate derivative binding"/>
    <property type="evidence" value="ECO:0007669"/>
    <property type="project" value="InterPro"/>
</dbReference>
<dbReference type="PROSITE" id="PS51464">
    <property type="entry name" value="SIS"/>
    <property type="match status" value="2"/>
</dbReference>
<reference evidence="4 5" key="1">
    <citation type="submission" date="2014-10" db="EMBL/GenBank/DDBJ databases">
        <title>Genome sequence of Micropolyspora internatus JCM3315.</title>
        <authorList>
            <person name="Shin S.-K."/>
            <person name="Yi H."/>
        </authorList>
    </citation>
    <scope>NUCLEOTIDE SEQUENCE [LARGE SCALE GENOMIC DNA]</scope>
    <source>
        <strain evidence="4 5">JCM 3315</strain>
    </source>
</reference>
<name>A0A837DEH0_9PSEU</name>
<dbReference type="AlphaFoldDB" id="A0A837DEH0"/>
<dbReference type="PANTHER" id="PTHR10937:SF8">
    <property type="entry name" value="AMINOTRANSFERASE-RELATED"/>
    <property type="match status" value="1"/>
</dbReference>
<keyword evidence="1" id="KW-0677">Repeat</keyword>
<evidence type="ECO:0000313" key="5">
    <source>
        <dbReference type="Proteomes" id="UP000030848"/>
    </source>
</evidence>
<dbReference type="EMBL" id="JRZE01000003">
    <property type="protein sequence ID" value="KHF44226.1"/>
    <property type="molecule type" value="Genomic_DNA"/>
</dbReference>
<sequence length="359" mass="37675">MTDSGEGRVETVNDVGPGKHMAEEVAEQPDVLAKLVQARSDIATVGDAIVKRSPRFVLLAARGTSDHAAIYAKYLVEVLLGLPAGLVSPSTTTLYRAEQDLTDVLLITVSQSGGSYDLLEVTQAARSRGALTVAVTNTPSSPLEEAAELSVDVQAGTEKAVAATKTYTATLLALYLLVDAMRNGTGEHVADIGELASRTLTDTVEDVERAVARYRFADRILTTARGYSYATALEGSLKLSETSYLPTRAYSGADLLHGPIAAVDTETAVVGVAGIGAGGASMLDVFATLSERGADLLCVGSAAWSVPSASLTIPVPEVAEEVAPILEVLPLQRLALELALARGFDPDRPRGLRKVTRTR</sequence>
<dbReference type="InterPro" id="IPR001347">
    <property type="entry name" value="SIS_dom"/>
</dbReference>
<organism evidence="4 5">
    <name type="scientific">Saccharomonospora viridis</name>
    <dbReference type="NCBI Taxonomy" id="1852"/>
    <lineage>
        <taxon>Bacteria</taxon>
        <taxon>Bacillati</taxon>
        <taxon>Actinomycetota</taxon>
        <taxon>Actinomycetes</taxon>
        <taxon>Pseudonocardiales</taxon>
        <taxon>Pseudonocardiaceae</taxon>
        <taxon>Saccharomonospora</taxon>
    </lineage>
</organism>
<dbReference type="Proteomes" id="UP000030848">
    <property type="component" value="Unassembled WGS sequence"/>
</dbReference>
<evidence type="ECO:0000256" key="2">
    <source>
        <dbReference type="SAM" id="MobiDB-lite"/>
    </source>
</evidence>
<feature type="region of interest" description="Disordered" evidence="2">
    <location>
        <begin position="1"/>
        <end position="20"/>
    </location>
</feature>
<gene>
    <name evidence="4" type="ORF">MINT15_11080</name>
</gene>
<dbReference type="Pfam" id="PF01380">
    <property type="entry name" value="SIS"/>
    <property type="match status" value="2"/>
</dbReference>
<evidence type="ECO:0000259" key="3">
    <source>
        <dbReference type="PROSITE" id="PS51464"/>
    </source>
</evidence>
<proteinExistence type="predicted"/>
<dbReference type="CDD" id="cd05008">
    <property type="entry name" value="SIS_GlmS_GlmD_1"/>
    <property type="match status" value="1"/>
</dbReference>
<feature type="compositionally biased region" description="Basic and acidic residues" evidence="2">
    <location>
        <begin position="1"/>
        <end position="11"/>
    </location>
</feature>
<comment type="caution">
    <text evidence="4">The sequence shown here is derived from an EMBL/GenBank/DDBJ whole genome shotgun (WGS) entry which is preliminary data.</text>
</comment>
<dbReference type="InterPro" id="IPR035466">
    <property type="entry name" value="GlmS/AgaS_SIS"/>
</dbReference>
<dbReference type="RefSeq" id="WP_231562773.1">
    <property type="nucleotide sequence ID" value="NZ_CALJZO010000090.1"/>
</dbReference>
<dbReference type="Gene3D" id="3.40.50.10490">
    <property type="entry name" value="Glucose-6-phosphate isomerase like protein, domain 1"/>
    <property type="match status" value="2"/>
</dbReference>
<accession>A0A837DEH0</accession>
<dbReference type="CDD" id="cd05009">
    <property type="entry name" value="SIS_GlmS_GlmD_2"/>
    <property type="match status" value="1"/>
</dbReference>
<dbReference type="InterPro" id="IPR035490">
    <property type="entry name" value="GlmS/FrlB_SIS"/>
</dbReference>